<feature type="region of interest" description="Disordered" evidence="1">
    <location>
        <begin position="119"/>
        <end position="144"/>
    </location>
</feature>
<dbReference type="Pfam" id="PF20152">
    <property type="entry name" value="DUF6534"/>
    <property type="match status" value="1"/>
</dbReference>
<name>A0A4S4KKU1_9APHY</name>
<sequence length="144" mass="16189">MIRFLIVLTEFTRSIATIASLVCWLVMPHNLVYLGLHFMISKLYANSLLASLNARKTLRQVHSSIVEGSVRPGFRASLQPGSPGPFSAFSMRSEKKMTNTKLEISVQRTIDCVTIDEEMRYTPSPSPSPSFVADRDEHKHSEYA</sequence>
<comment type="caution">
    <text evidence="4">The sequence shown here is derived from an EMBL/GenBank/DDBJ whole genome shotgun (WGS) entry which is preliminary data.</text>
</comment>
<evidence type="ECO:0000259" key="3">
    <source>
        <dbReference type="Pfam" id="PF20152"/>
    </source>
</evidence>
<keyword evidence="2" id="KW-0812">Transmembrane</keyword>
<protein>
    <recommendedName>
        <fullName evidence="3">DUF6534 domain-containing protein</fullName>
    </recommendedName>
</protein>
<evidence type="ECO:0000256" key="2">
    <source>
        <dbReference type="SAM" id="Phobius"/>
    </source>
</evidence>
<feature type="compositionally biased region" description="Basic and acidic residues" evidence="1">
    <location>
        <begin position="133"/>
        <end position="144"/>
    </location>
</feature>
<dbReference type="Proteomes" id="UP000309038">
    <property type="component" value="Unassembled WGS sequence"/>
</dbReference>
<dbReference type="EMBL" id="SGPJ01000109">
    <property type="protein sequence ID" value="THG98666.1"/>
    <property type="molecule type" value="Genomic_DNA"/>
</dbReference>
<accession>A0A4S4KKU1</accession>
<dbReference type="InterPro" id="IPR045339">
    <property type="entry name" value="DUF6534"/>
</dbReference>
<keyword evidence="5" id="KW-1185">Reference proteome</keyword>
<evidence type="ECO:0000313" key="4">
    <source>
        <dbReference type="EMBL" id="THG98666.1"/>
    </source>
</evidence>
<feature type="transmembrane region" description="Helical" evidence="2">
    <location>
        <begin position="7"/>
        <end position="27"/>
    </location>
</feature>
<gene>
    <name evidence="4" type="ORF">EW026_g3548</name>
</gene>
<evidence type="ECO:0000313" key="5">
    <source>
        <dbReference type="Proteomes" id="UP000309038"/>
    </source>
</evidence>
<keyword evidence="2" id="KW-0472">Membrane</keyword>
<proteinExistence type="predicted"/>
<keyword evidence="2" id="KW-1133">Transmembrane helix</keyword>
<evidence type="ECO:0000256" key="1">
    <source>
        <dbReference type="SAM" id="MobiDB-lite"/>
    </source>
</evidence>
<reference evidence="4 5" key="1">
    <citation type="submission" date="2019-02" db="EMBL/GenBank/DDBJ databases">
        <title>Genome sequencing of the rare red list fungi Phlebia centrifuga.</title>
        <authorList>
            <person name="Buettner E."/>
            <person name="Kellner H."/>
        </authorList>
    </citation>
    <scope>NUCLEOTIDE SEQUENCE [LARGE SCALE GENOMIC DNA]</scope>
    <source>
        <strain evidence="4 5">DSM 108282</strain>
    </source>
</reference>
<organism evidence="4 5">
    <name type="scientific">Hermanssonia centrifuga</name>
    <dbReference type="NCBI Taxonomy" id="98765"/>
    <lineage>
        <taxon>Eukaryota</taxon>
        <taxon>Fungi</taxon>
        <taxon>Dikarya</taxon>
        <taxon>Basidiomycota</taxon>
        <taxon>Agaricomycotina</taxon>
        <taxon>Agaricomycetes</taxon>
        <taxon>Polyporales</taxon>
        <taxon>Meruliaceae</taxon>
        <taxon>Hermanssonia</taxon>
    </lineage>
</organism>
<feature type="domain" description="DUF6534" evidence="3">
    <location>
        <begin position="2"/>
        <end position="56"/>
    </location>
</feature>
<dbReference type="AlphaFoldDB" id="A0A4S4KKU1"/>